<keyword evidence="1" id="KW-0472">Membrane</keyword>
<protein>
    <recommendedName>
        <fullName evidence="4">DUF3139 domain-containing protein</fullName>
    </recommendedName>
</protein>
<proteinExistence type="predicted"/>
<feature type="transmembrane region" description="Helical" evidence="1">
    <location>
        <begin position="5"/>
        <end position="23"/>
    </location>
</feature>
<gene>
    <name evidence="2" type="ORF">BC670_1452</name>
</gene>
<dbReference type="Proteomes" id="UP000320773">
    <property type="component" value="Unassembled WGS sequence"/>
</dbReference>
<name>A0A543G3A2_9FLAO</name>
<evidence type="ECO:0000256" key="1">
    <source>
        <dbReference type="SAM" id="Phobius"/>
    </source>
</evidence>
<keyword evidence="1" id="KW-1133">Transmembrane helix</keyword>
<evidence type="ECO:0000313" key="2">
    <source>
        <dbReference type="EMBL" id="TQM40561.1"/>
    </source>
</evidence>
<evidence type="ECO:0000313" key="3">
    <source>
        <dbReference type="Proteomes" id="UP000320773"/>
    </source>
</evidence>
<accession>A0A543G3A2</accession>
<comment type="caution">
    <text evidence="2">The sequence shown here is derived from an EMBL/GenBank/DDBJ whole genome shotgun (WGS) entry which is preliminary data.</text>
</comment>
<keyword evidence="1" id="KW-0812">Transmembrane</keyword>
<sequence length="111" mass="13364">MKKKIIFIIVMCVFVGLLFYSMFLTDKQIIGTYTSNQNKTDTIKILKDNKYVSNRFGKGVYKLRFKRIDMKIEFIEDSIGKLNTYIDRRMCFGNLRIHINDDDEEYYEKFE</sequence>
<reference evidence="2 3" key="1">
    <citation type="submission" date="2019-06" db="EMBL/GenBank/DDBJ databases">
        <title>Genomic Encyclopedia of Archaeal and Bacterial Type Strains, Phase II (KMG-II): from individual species to whole genera.</title>
        <authorList>
            <person name="Goeker M."/>
        </authorList>
    </citation>
    <scope>NUCLEOTIDE SEQUENCE [LARGE SCALE GENOMIC DNA]</scope>
    <source>
        <strain evidence="2 3">DSM 24789</strain>
    </source>
</reference>
<dbReference type="AlphaFoldDB" id="A0A543G3A2"/>
<dbReference type="EMBL" id="VFPJ01000001">
    <property type="protein sequence ID" value="TQM40561.1"/>
    <property type="molecule type" value="Genomic_DNA"/>
</dbReference>
<evidence type="ECO:0008006" key="4">
    <source>
        <dbReference type="Google" id="ProtNLM"/>
    </source>
</evidence>
<organism evidence="2 3">
    <name type="scientific">Flavobacterium branchiophilum</name>
    <dbReference type="NCBI Taxonomy" id="55197"/>
    <lineage>
        <taxon>Bacteria</taxon>
        <taxon>Pseudomonadati</taxon>
        <taxon>Bacteroidota</taxon>
        <taxon>Flavobacteriia</taxon>
        <taxon>Flavobacteriales</taxon>
        <taxon>Flavobacteriaceae</taxon>
        <taxon>Flavobacterium</taxon>
    </lineage>
</organism>